<evidence type="ECO:0000313" key="5">
    <source>
        <dbReference type="EMBL" id="KPM43811.1"/>
    </source>
</evidence>
<keyword evidence="6" id="KW-1185">Reference proteome</keyword>
<feature type="domain" description="NAD(P)-binding" evidence="4">
    <location>
        <begin position="43"/>
        <end position="131"/>
    </location>
</feature>
<dbReference type="PANTHER" id="PTHR47706">
    <property type="entry name" value="NMRA-LIKE FAMILY PROTEIN"/>
    <property type="match status" value="1"/>
</dbReference>
<organism evidence="5 6">
    <name type="scientific">Neonectria ditissima</name>
    <dbReference type="NCBI Taxonomy" id="78410"/>
    <lineage>
        <taxon>Eukaryota</taxon>
        <taxon>Fungi</taxon>
        <taxon>Dikarya</taxon>
        <taxon>Ascomycota</taxon>
        <taxon>Pezizomycotina</taxon>
        <taxon>Sordariomycetes</taxon>
        <taxon>Hypocreomycetidae</taxon>
        <taxon>Hypocreales</taxon>
        <taxon>Nectriaceae</taxon>
        <taxon>Neonectria</taxon>
    </lineage>
</organism>
<dbReference type="PANTHER" id="PTHR47706:SF7">
    <property type="entry name" value="CIPA-LIKE, PUTATIVE (AFU_ORTHOLOGUE AFUA_1G01630)-RELATED"/>
    <property type="match status" value="1"/>
</dbReference>
<keyword evidence="2" id="KW-0521">NADP</keyword>
<evidence type="ECO:0000313" key="6">
    <source>
        <dbReference type="Proteomes" id="UP000050424"/>
    </source>
</evidence>
<dbReference type="AlphaFoldDB" id="A0A0P7BJD1"/>
<evidence type="ECO:0000259" key="4">
    <source>
        <dbReference type="Pfam" id="PF13460"/>
    </source>
</evidence>
<dbReference type="InterPro" id="IPR016040">
    <property type="entry name" value="NAD(P)-bd_dom"/>
</dbReference>
<dbReference type="Pfam" id="PF13460">
    <property type="entry name" value="NAD_binding_10"/>
    <property type="match status" value="1"/>
</dbReference>
<dbReference type="Gene3D" id="3.40.50.720">
    <property type="entry name" value="NAD(P)-binding Rossmann-like Domain"/>
    <property type="match status" value="1"/>
</dbReference>
<sequence>MASAKYAKDQPTGFTNRIERVAIIGVRADLPTAREKFTNASQAGGRQGSHMTEQLLKTGRHTVTALTRASSEAKLPPGVKIEQVDYEDEDSIASALTGQQALVITLAHGVDIEVHHRIVRAAGKAGVSHIVPNVYAANFVVNNQGSVDDFFPAAPLRLLVAEIERVGVSSWTVLVGSVWFDYSFPGGPNFLGFDIKGRQVTFFDQGTAKMNMTTWAQYARSLAALLSLKQLPEDENDASPTVSQFGNQPLYVSSFFVSQRDIFEALQDATGTTDADWAIAYEATKDRMAEGKAAAATGDFTGHIRTYYSFLLSPEGQKLNYEDKLHNNLLGLPNEDLVEVVKDCVTKAENGYSPF</sequence>
<comment type="caution">
    <text evidence="5">The sequence shown here is derived from an EMBL/GenBank/DDBJ whole genome shotgun (WGS) entry which is preliminary data.</text>
</comment>
<name>A0A0P7BJD1_9HYPO</name>
<dbReference type="GO" id="GO:0016491">
    <property type="term" value="F:oxidoreductase activity"/>
    <property type="evidence" value="ECO:0007669"/>
    <property type="project" value="UniProtKB-KW"/>
</dbReference>
<dbReference type="InterPro" id="IPR036291">
    <property type="entry name" value="NAD(P)-bd_dom_sf"/>
</dbReference>
<dbReference type="STRING" id="78410.A0A0P7BJD1"/>
<dbReference type="EMBL" id="LKCW01000027">
    <property type="protein sequence ID" value="KPM43811.1"/>
    <property type="molecule type" value="Genomic_DNA"/>
</dbReference>
<reference evidence="5 6" key="1">
    <citation type="submission" date="2015-09" db="EMBL/GenBank/DDBJ databases">
        <title>Draft genome of a European isolate of the apple canker pathogen Neonectria ditissima.</title>
        <authorList>
            <person name="Gomez-Cortecero A."/>
            <person name="Harrison R.J."/>
            <person name="Armitage A.D."/>
        </authorList>
    </citation>
    <scope>NUCLEOTIDE SEQUENCE [LARGE SCALE GENOMIC DNA]</scope>
    <source>
        <strain evidence="5 6">R09/05</strain>
    </source>
</reference>
<accession>A0A0P7BJD1</accession>
<keyword evidence="3" id="KW-0560">Oxidoreductase</keyword>
<evidence type="ECO:0000256" key="1">
    <source>
        <dbReference type="ARBA" id="ARBA00005725"/>
    </source>
</evidence>
<proteinExistence type="inferred from homology"/>
<dbReference type="Proteomes" id="UP000050424">
    <property type="component" value="Unassembled WGS sequence"/>
</dbReference>
<dbReference type="InterPro" id="IPR051609">
    <property type="entry name" value="NmrA/Isoflavone_reductase-like"/>
</dbReference>
<dbReference type="OrthoDB" id="419598at2759"/>
<protein>
    <recommendedName>
        <fullName evidence="4">NAD(P)-binding domain-containing protein</fullName>
    </recommendedName>
</protein>
<evidence type="ECO:0000256" key="2">
    <source>
        <dbReference type="ARBA" id="ARBA00022857"/>
    </source>
</evidence>
<dbReference type="SUPFAM" id="SSF51735">
    <property type="entry name" value="NAD(P)-binding Rossmann-fold domains"/>
    <property type="match status" value="1"/>
</dbReference>
<evidence type="ECO:0000256" key="3">
    <source>
        <dbReference type="ARBA" id="ARBA00023002"/>
    </source>
</evidence>
<comment type="similarity">
    <text evidence="1">Belongs to the NmrA-type oxidoreductase family. Isoflavone reductase subfamily.</text>
</comment>
<gene>
    <name evidence="5" type="ORF">AK830_g2787</name>
</gene>